<dbReference type="GO" id="GO:0004984">
    <property type="term" value="F:olfactory receptor activity"/>
    <property type="evidence" value="ECO:0007669"/>
    <property type="project" value="InterPro"/>
</dbReference>
<feature type="transmembrane region" description="Helical" evidence="10">
    <location>
        <begin position="74"/>
        <end position="91"/>
    </location>
</feature>
<evidence type="ECO:0000256" key="1">
    <source>
        <dbReference type="ARBA" id="ARBA00004651"/>
    </source>
</evidence>
<dbReference type="GO" id="GO:0005886">
    <property type="term" value="C:plasma membrane"/>
    <property type="evidence" value="ECO:0007669"/>
    <property type="project" value="UniProtKB-SubCell"/>
</dbReference>
<keyword evidence="2" id="KW-1003">Cell membrane</keyword>
<feature type="transmembrane region" description="Helical" evidence="10">
    <location>
        <begin position="332"/>
        <end position="353"/>
    </location>
</feature>
<gene>
    <name evidence="11" type="ORF">LSTR_LSTR009475</name>
</gene>
<keyword evidence="4 10" id="KW-0812">Transmembrane</keyword>
<evidence type="ECO:0000256" key="10">
    <source>
        <dbReference type="SAM" id="Phobius"/>
    </source>
</evidence>
<dbReference type="PANTHER" id="PTHR21137:SF35">
    <property type="entry name" value="ODORANT RECEPTOR 19A-RELATED"/>
    <property type="match status" value="1"/>
</dbReference>
<evidence type="ECO:0000313" key="12">
    <source>
        <dbReference type="Proteomes" id="UP000291343"/>
    </source>
</evidence>
<keyword evidence="5" id="KW-0552">Olfaction</keyword>
<dbReference type="InParanoid" id="A0A482WGA6"/>
<keyword evidence="9" id="KW-0807">Transducer</keyword>
<evidence type="ECO:0000256" key="8">
    <source>
        <dbReference type="ARBA" id="ARBA00023170"/>
    </source>
</evidence>
<evidence type="ECO:0000256" key="3">
    <source>
        <dbReference type="ARBA" id="ARBA00022606"/>
    </source>
</evidence>
<dbReference type="STRING" id="195883.A0A482WGA6"/>
<feature type="transmembrane region" description="Helical" evidence="10">
    <location>
        <begin position="365"/>
        <end position="386"/>
    </location>
</feature>
<dbReference type="PANTHER" id="PTHR21137">
    <property type="entry name" value="ODORANT RECEPTOR"/>
    <property type="match status" value="1"/>
</dbReference>
<comment type="caution">
    <text evidence="11">The sequence shown here is derived from an EMBL/GenBank/DDBJ whole genome shotgun (WGS) entry which is preliminary data.</text>
</comment>
<evidence type="ECO:0000256" key="6">
    <source>
        <dbReference type="ARBA" id="ARBA00022989"/>
    </source>
</evidence>
<evidence type="ECO:0000256" key="9">
    <source>
        <dbReference type="ARBA" id="ARBA00023224"/>
    </source>
</evidence>
<sequence length="594" mass="67717">MEGETEDLQALDKIVNTIMKHLSFLQYYPPEAASTRSKFIFATIIYIALQPALAVYANWQHWNFNSRVTAIDNLLYSLGILSLSIDVYLLSEKLRTLVNITKSKYKLYGIGSEVGHLSGEEAEILQEKMEIVENKDHKKSAVSKRDENIDLETGKFYDIESENPGKYPKVNFGSKSGNFTAEKDSLGTDFVGGKLKSEESRRAFEGFKLGFGSNLNRTVSESVDVSHHSNDTSAELIIEKSVEILEEKSMEFERSGTTSTGMCKIDNSIKSKMSGFIDEEGKTNLDGSRFNLSTNFNSTTYSRSDYFFEKKRKLVKEITLEGGRRSQTTAKIITYFSISFTFIPLSGFVSYFLGLEPVENLPLPFLIYSPFSFTLNIASFFEYFLLTLIEMFYVYYTSVLATTVHVLQLLSINNLLGEMRLFHLIVQEIGGEFEHGVRSEVNLRLAVRQLVEHHQTIFWKVKALNNGSNFRIFYVNSYVCLQAVFGIFIFLKGEFILKIKYGLMVITIVLMELIFSENGQRLQDEGEELRMALYECNWLGKPAWFTKVLQVMMIRSNNLPKVGLLNLFTLNRNNVTVVIRGAYSYFSLLNKISS</sequence>
<evidence type="ECO:0000256" key="4">
    <source>
        <dbReference type="ARBA" id="ARBA00022692"/>
    </source>
</evidence>
<accession>A0A482WGA6</accession>
<evidence type="ECO:0000256" key="7">
    <source>
        <dbReference type="ARBA" id="ARBA00023136"/>
    </source>
</evidence>
<evidence type="ECO:0000256" key="2">
    <source>
        <dbReference type="ARBA" id="ARBA00022475"/>
    </source>
</evidence>
<dbReference type="InterPro" id="IPR004117">
    <property type="entry name" value="7tm6_olfct_rcpt"/>
</dbReference>
<organism evidence="11 12">
    <name type="scientific">Laodelphax striatellus</name>
    <name type="common">Small brown planthopper</name>
    <name type="synonym">Delphax striatella</name>
    <dbReference type="NCBI Taxonomy" id="195883"/>
    <lineage>
        <taxon>Eukaryota</taxon>
        <taxon>Metazoa</taxon>
        <taxon>Ecdysozoa</taxon>
        <taxon>Arthropoda</taxon>
        <taxon>Hexapoda</taxon>
        <taxon>Insecta</taxon>
        <taxon>Pterygota</taxon>
        <taxon>Neoptera</taxon>
        <taxon>Paraneoptera</taxon>
        <taxon>Hemiptera</taxon>
        <taxon>Auchenorrhyncha</taxon>
        <taxon>Fulgoroidea</taxon>
        <taxon>Delphacidae</taxon>
        <taxon>Criomorphinae</taxon>
        <taxon>Laodelphax</taxon>
    </lineage>
</organism>
<dbReference type="OrthoDB" id="6638498at2759"/>
<evidence type="ECO:0000313" key="11">
    <source>
        <dbReference type="EMBL" id="RZF32246.1"/>
    </source>
</evidence>
<keyword evidence="7 10" id="KW-0472">Membrane</keyword>
<feature type="transmembrane region" description="Helical" evidence="10">
    <location>
        <begin position="393"/>
        <end position="412"/>
    </location>
</feature>
<name>A0A482WGA6_LAOST</name>
<comment type="subcellular location">
    <subcellularLocation>
        <location evidence="1">Cell membrane</location>
        <topology evidence="1">Multi-pass membrane protein</topology>
    </subcellularLocation>
</comment>
<dbReference type="GO" id="GO:0005549">
    <property type="term" value="F:odorant binding"/>
    <property type="evidence" value="ECO:0007669"/>
    <property type="project" value="InterPro"/>
</dbReference>
<keyword evidence="6 10" id="KW-1133">Transmembrane helix</keyword>
<feature type="transmembrane region" description="Helical" evidence="10">
    <location>
        <begin position="472"/>
        <end position="491"/>
    </location>
</feature>
<dbReference type="AlphaFoldDB" id="A0A482WGA6"/>
<dbReference type="GO" id="GO:0007165">
    <property type="term" value="P:signal transduction"/>
    <property type="evidence" value="ECO:0007669"/>
    <property type="project" value="UniProtKB-KW"/>
</dbReference>
<dbReference type="Proteomes" id="UP000291343">
    <property type="component" value="Unassembled WGS sequence"/>
</dbReference>
<proteinExistence type="predicted"/>
<protein>
    <recommendedName>
        <fullName evidence="13">Odorant receptor</fullName>
    </recommendedName>
</protein>
<keyword evidence="8" id="KW-0675">Receptor</keyword>
<feature type="transmembrane region" description="Helical" evidence="10">
    <location>
        <begin position="39"/>
        <end position="59"/>
    </location>
</feature>
<evidence type="ECO:0008006" key="13">
    <source>
        <dbReference type="Google" id="ProtNLM"/>
    </source>
</evidence>
<reference evidence="11 12" key="1">
    <citation type="journal article" date="2017" name="Gigascience">
        <title>Genome sequence of the small brown planthopper, Laodelphax striatellus.</title>
        <authorList>
            <person name="Zhu J."/>
            <person name="Jiang F."/>
            <person name="Wang X."/>
            <person name="Yang P."/>
            <person name="Bao Y."/>
            <person name="Zhao W."/>
            <person name="Wang W."/>
            <person name="Lu H."/>
            <person name="Wang Q."/>
            <person name="Cui N."/>
            <person name="Li J."/>
            <person name="Chen X."/>
            <person name="Luo L."/>
            <person name="Yu J."/>
            <person name="Kang L."/>
            <person name="Cui F."/>
        </authorList>
    </citation>
    <scope>NUCLEOTIDE SEQUENCE [LARGE SCALE GENOMIC DNA]</scope>
    <source>
        <strain evidence="11">Lst14</strain>
    </source>
</reference>
<evidence type="ECO:0000256" key="5">
    <source>
        <dbReference type="ARBA" id="ARBA00022725"/>
    </source>
</evidence>
<dbReference type="EMBL" id="QKKF02037370">
    <property type="protein sequence ID" value="RZF32246.1"/>
    <property type="molecule type" value="Genomic_DNA"/>
</dbReference>
<keyword evidence="12" id="KW-1185">Reference proteome</keyword>
<keyword evidence="3" id="KW-0716">Sensory transduction</keyword>
<dbReference type="Pfam" id="PF02949">
    <property type="entry name" value="7tm_6"/>
    <property type="match status" value="1"/>
</dbReference>